<accession>A0ABR9E6A5</accession>
<organism evidence="1 2">
    <name type="scientific">Pseudoalteromonas aurantia 208</name>
    <dbReference type="NCBI Taxonomy" id="1314867"/>
    <lineage>
        <taxon>Bacteria</taxon>
        <taxon>Pseudomonadati</taxon>
        <taxon>Pseudomonadota</taxon>
        <taxon>Gammaproteobacteria</taxon>
        <taxon>Alteromonadales</taxon>
        <taxon>Pseudoalteromonadaceae</taxon>
        <taxon>Pseudoalteromonas</taxon>
    </lineage>
</organism>
<dbReference type="InterPro" id="IPR012659">
    <property type="entry name" value="CHP02444"/>
</dbReference>
<dbReference type="NCBIfam" id="TIGR02444">
    <property type="entry name" value="TIGR02444 family protein"/>
    <property type="match status" value="1"/>
</dbReference>
<dbReference type="Pfam" id="PF09523">
    <property type="entry name" value="DUF2390"/>
    <property type="match status" value="1"/>
</dbReference>
<sequence length="154" mass="17869">MNALSAALFWQFSCASYALPNIKELLLSLQDKHNKNINLCLLLLYLEQQKIQLTPIQVKALADLCSDIDAQTLLQHRQLRKHIKVSYQRHPAYQSLRKQLLTSELALEKFQQQLLIEHLESDTLNHNNVSNNLTFYLDEHHALALKQCFFATKT</sequence>
<evidence type="ECO:0008006" key="3">
    <source>
        <dbReference type="Google" id="ProtNLM"/>
    </source>
</evidence>
<keyword evidence="2" id="KW-1185">Reference proteome</keyword>
<evidence type="ECO:0000313" key="2">
    <source>
        <dbReference type="Proteomes" id="UP000615755"/>
    </source>
</evidence>
<evidence type="ECO:0000313" key="1">
    <source>
        <dbReference type="EMBL" id="MBE0366521.1"/>
    </source>
</evidence>
<dbReference type="EMBL" id="AQGV01000009">
    <property type="protein sequence ID" value="MBE0366521.1"/>
    <property type="molecule type" value="Genomic_DNA"/>
</dbReference>
<gene>
    <name evidence="1" type="ORF">PAUR_a3544</name>
</gene>
<dbReference type="RefSeq" id="WP_192506030.1">
    <property type="nucleotide sequence ID" value="NZ_AQGV01000009.1"/>
</dbReference>
<name>A0ABR9E6A5_9GAMM</name>
<comment type="caution">
    <text evidence="1">The sequence shown here is derived from an EMBL/GenBank/DDBJ whole genome shotgun (WGS) entry which is preliminary data.</text>
</comment>
<proteinExistence type="predicted"/>
<dbReference type="Proteomes" id="UP000615755">
    <property type="component" value="Unassembled WGS sequence"/>
</dbReference>
<protein>
    <recommendedName>
        <fullName evidence="3">TIGR02444 family protein</fullName>
    </recommendedName>
</protein>
<reference evidence="1 2" key="1">
    <citation type="submission" date="2015-03" db="EMBL/GenBank/DDBJ databases">
        <title>Genome sequence of Pseudoalteromonas aurantia.</title>
        <authorList>
            <person name="Xie B.-B."/>
            <person name="Rong J.-C."/>
            <person name="Qin Q.-L."/>
            <person name="Zhang Y.-Z."/>
        </authorList>
    </citation>
    <scope>NUCLEOTIDE SEQUENCE [LARGE SCALE GENOMIC DNA]</scope>
    <source>
        <strain evidence="1 2">208</strain>
    </source>
</reference>